<keyword evidence="3" id="KW-1185">Reference proteome</keyword>
<dbReference type="Gene3D" id="2.40.160.50">
    <property type="entry name" value="membrane protein fhac: a member of the omp85/tpsb transporter family"/>
    <property type="match status" value="1"/>
</dbReference>
<proteinExistence type="predicted"/>
<reference evidence="2 3" key="1">
    <citation type="journal article" date="2011" name="J. Bacteriol.">
        <title>Complete genome sequence of seawater bacterium Glaciecola nitratireducens FR1064T.</title>
        <authorList>
            <person name="Bian F."/>
            <person name="Qin Q.L."/>
            <person name="Xie B.B."/>
            <person name="Shu Y.L."/>
            <person name="Zhang X.Y."/>
            <person name="Yu Y."/>
            <person name="Chen B."/>
            <person name="Chen X.L."/>
            <person name="Zhou B.C."/>
            <person name="Zhang Y.Z."/>
        </authorList>
    </citation>
    <scope>NUCLEOTIDE SEQUENCE [LARGE SCALE GENOMIC DNA]</scope>
    <source>
        <strain evidence="3">JCM 12485 / KCTC 12276 / FR1064</strain>
    </source>
</reference>
<dbReference type="STRING" id="1085623.GNIT_0916"/>
<feature type="domain" description="Haemolysin activator HlyB C-terminal" evidence="1">
    <location>
        <begin position="418"/>
        <end position="581"/>
    </location>
</feature>
<evidence type="ECO:0000259" key="1">
    <source>
        <dbReference type="Pfam" id="PF03865"/>
    </source>
</evidence>
<dbReference type="Pfam" id="PF03865">
    <property type="entry name" value="ShlB"/>
    <property type="match status" value="1"/>
</dbReference>
<evidence type="ECO:0000313" key="2">
    <source>
        <dbReference type="EMBL" id="AEP29054.1"/>
    </source>
</evidence>
<dbReference type="EMBL" id="CP003060">
    <property type="protein sequence ID" value="AEP29054.1"/>
    <property type="molecule type" value="Genomic_DNA"/>
</dbReference>
<dbReference type="Gene3D" id="3.10.20.310">
    <property type="entry name" value="membrane protein fhac"/>
    <property type="match status" value="1"/>
</dbReference>
<name>G4QFW3_GLANF</name>
<dbReference type="InterPro" id="IPR005565">
    <property type="entry name" value="Hemolysn_activator_HlyB_C"/>
</dbReference>
<sequence>MSFEKNIVDDKHDSQTYLLSDFVEFNRNQLTISKVKPALAKYISTLALVLVPLCSVQAQISADKSEALPMIQCSPSDTNIDLDLTIKNHGQVEPNDASATPDSTQRLHKGRRQVAKISITNNTIFDESEHDTMAFHHMANWMHITTKDDVIRERLPFKEGDLLNEDDLLEAERIIRSQAYIRDVKITFKENCDINEPAQIEIQTWDNWSLIPTVSFGRKGGENKLSIGVKEDNVFGTGIRARFKYNSDEQRNGYQFTLRSPFPAIPYSTILVDFADNDDGQLTQLELDKPFYHINSDYMFNLSFLKNEKTEDIFQNGLTRNSFNENSHRYAVSGGWQLEHQENMSTRIEFGFVDDSAKFEATRLLNTADSVFLPQDRAYQYPWIGVEYVERKFKRMFDVYLINQTEDINLGWHHEVKLGLELNDVAQDSDAGYHVNLLSSKGYEVNDALVLLSAEGQAHLNTSNPDQYSLTGNLEYFSRYSDLIGMYARFSGTSSKNNFLDKPFTVGDDSGVRGYPLQYQHGDTSFSSSLEARFYTDYNILKILDLGFVAFADAGKAWGGEQAAFNETDSLLTSVGAGVRLYSSRSSHKSVVHMDIAKPFETSDNVDSWQWRLQIKQSF</sequence>
<dbReference type="eggNOG" id="COG0729">
    <property type="taxonomic scope" value="Bacteria"/>
</dbReference>
<dbReference type="AlphaFoldDB" id="G4QFW3"/>
<evidence type="ECO:0000313" key="3">
    <source>
        <dbReference type="Proteomes" id="UP000009282"/>
    </source>
</evidence>
<accession>G4QFW3</accession>
<organism evidence="2 3">
    <name type="scientific">Glaciecola nitratireducens (strain JCM 12485 / KCTC 12276 / FR1064)</name>
    <dbReference type="NCBI Taxonomy" id="1085623"/>
    <lineage>
        <taxon>Bacteria</taxon>
        <taxon>Pseudomonadati</taxon>
        <taxon>Pseudomonadota</taxon>
        <taxon>Gammaproteobacteria</taxon>
        <taxon>Alteromonadales</taxon>
        <taxon>Alteromonadaceae</taxon>
        <taxon>Brumicola</taxon>
    </lineage>
</organism>
<dbReference type="RefSeq" id="WP_014107929.1">
    <property type="nucleotide sequence ID" value="NC_016041.1"/>
</dbReference>
<protein>
    <recommendedName>
        <fullName evidence="1">Haemolysin activator HlyB C-terminal domain-containing protein</fullName>
    </recommendedName>
</protein>
<dbReference type="KEGG" id="gni:GNIT_0916"/>
<gene>
    <name evidence="2" type="ordered locus">GNIT_0916</name>
</gene>
<dbReference type="Proteomes" id="UP000009282">
    <property type="component" value="Chromosome"/>
</dbReference>
<dbReference type="HOGENOM" id="CLU_034081_0_0_6"/>